<dbReference type="InterPro" id="IPR000601">
    <property type="entry name" value="PKD_dom"/>
</dbReference>
<accession>A0A075G543</accession>
<dbReference type="AlphaFoldDB" id="A0A075G543"/>
<name>A0A075G543_9EURY</name>
<protein>
    <submittedName>
        <fullName evidence="4">PKD domain-containing protein</fullName>
    </submittedName>
</protein>
<reference evidence="4" key="1">
    <citation type="journal article" date="2014" name="Genome Biol. Evol.">
        <title>Pangenome evidence for extensive interdomain horizontal transfer affecting lineage core and shell genes in uncultured planktonic thaumarchaeota and euryarchaeota.</title>
        <authorList>
            <person name="Deschamps P."/>
            <person name="Zivanovic Y."/>
            <person name="Moreira D."/>
            <person name="Rodriguez-Valera F."/>
            <person name="Lopez-Garcia P."/>
        </authorList>
    </citation>
    <scope>NUCLEOTIDE SEQUENCE</scope>
</reference>
<dbReference type="InterPro" id="IPR013783">
    <property type="entry name" value="Ig-like_fold"/>
</dbReference>
<feature type="transmembrane region" description="Helical" evidence="2">
    <location>
        <begin position="995"/>
        <end position="1013"/>
    </location>
</feature>
<sequence>MFLMYLADKLGGGAAISSLVADTATGGVGIENLARNPQAGSTAIGETMSDIFANFTAAVALDSAQGAFGFSNIAMTAGCVTGFICRTQMSGYRDEWQNTWTSPAQELEGWGMRAYKFAGGTGAPLNLMVQPTQFGVAGTVLAKDSSTGTWSMNSLRIDSGTGAGTGLVHGFGNTTDEVWVIAWYESQVTDCDYNFASCGITTGSYPTTDIVVQAGIITDPAEVDIMGITPFDRDSDNLDDSVEIELEVTSNAFFEIIEVTFEAFLNNTLRDSITFAVTAGNSIPTEESIWFTPPETGDWTFGVDIRDITGAVIDTAFTLPIELGNMEPVATGSTSTAITQTWLPVSMFGGGFDVWGFGQLNQSYSHNETPVAYNWDLGDNSSSGLKNPVHIYTEAGNYTITLTVEDIGGFYSETQSWTLTVADTTEPIPEIRVDGVTITDEVVLLTNQRVLFSARSTVDNVPHEQMDFTWNWGDGSDEGGQGLVETSHSYVDGSADGIVYTLTLTVNDGTFVVEHQVYVRVLNRVPRQIFAEELQTYTLTPLEMPDVFTDDDGHIVEYLWTFDSGVNLSGRGMTLTSDFSASSSVSRNPTVGWMTPGLKSVTLEVTDDDGNMSSMTLMVRVLNQRPVAVFDRPSDGSVDTDYFFESMSFDPDGDTSLLQTRWNITGADSEIENVSGVHYSFTEPGLYTVSLTVIDDRGAESATKSYQIRIANPLPIPMVEFMQPSANGSALHTIPNDGDEVTWWVPFVEDGGAFIAPNCPLKLDGSASYDADPRFVGRHSTDPDDAEWNGITRWIWDFGDATPQVEGPMVWHSWERPGTYVVTLTVVDGFEGGDTNTTSITVHISRAPEIEQIDPIDSDYVTQGDLVLLNHSAYDIDLIEGLEAWLDSDASDDSDGDGITTNDRDISLTSDLTIYWDLNAMVDSDQDGDPRNDFLWGNMTWYQTGEIRIVLQVCDGVGVCASEDYIVTVLSAEEENRQKSWDELTWKDFIPNKESAGLLSLVALVLVLGWLVMRQKDEDEIDAEEMLETYDVQEVEAEGGLPGMDQHTPPPQPKYLTVDERRNKESGYVRPIRTRRR</sequence>
<dbReference type="SUPFAM" id="SSF49299">
    <property type="entry name" value="PKD domain"/>
    <property type="match status" value="3"/>
</dbReference>
<keyword evidence="2" id="KW-0812">Transmembrane</keyword>
<dbReference type="Gene3D" id="2.60.40.10">
    <property type="entry name" value="Immunoglobulins"/>
    <property type="match status" value="5"/>
</dbReference>
<evidence type="ECO:0000256" key="1">
    <source>
        <dbReference type="SAM" id="MobiDB-lite"/>
    </source>
</evidence>
<dbReference type="SMART" id="SM00089">
    <property type="entry name" value="PKD"/>
    <property type="match status" value="5"/>
</dbReference>
<feature type="domain" description="PKD" evidence="3">
    <location>
        <begin position="794"/>
        <end position="849"/>
    </location>
</feature>
<evidence type="ECO:0000313" key="4">
    <source>
        <dbReference type="EMBL" id="AIE96921.1"/>
    </source>
</evidence>
<evidence type="ECO:0000256" key="2">
    <source>
        <dbReference type="SAM" id="Phobius"/>
    </source>
</evidence>
<feature type="domain" description="PKD" evidence="3">
    <location>
        <begin position="369"/>
        <end position="426"/>
    </location>
</feature>
<organism evidence="4">
    <name type="scientific">uncultured marine group II/III euryarchaeote AD1000_88_D12</name>
    <dbReference type="NCBI Taxonomy" id="1457821"/>
    <lineage>
        <taxon>Archaea</taxon>
        <taxon>Methanobacteriati</taxon>
        <taxon>Methanobacteriota</taxon>
        <taxon>environmental samples</taxon>
    </lineage>
</organism>
<feature type="region of interest" description="Disordered" evidence="1">
    <location>
        <begin position="1036"/>
        <end position="1077"/>
    </location>
</feature>
<keyword evidence="2" id="KW-1133">Transmembrane helix</keyword>
<feature type="compositionally biased region" description="Basic and acidic residues" evidence="1">
    <location>
        <begin position="1057"/>
        <end position="1067"/>
    </location>
</feature>
<dbReference type="EMBL" id="KF900492">
    <property type="protein sequence ID" value="AIE96921.1"/>
    <property type="molecule type" value="Genomic_DNA"/>
</dbReference>
<proteinExistence type="predicted"/>
<dbReference type="InterPro" id="IPR035986">
    <property type="entry name" value="PKD_dom_sf"/>
</dbReference>
<dbReference type="CDD" id="cd00146">
    <property type="entry name" value="PKD"/>
    <property type="match status" value="3"/>
</dbReference>
<keyword evidence="2" id="KW-0472">Membrane</keyword>
<evidence type="ECO:0000259" key="3">
    <source>
        <dbReference type="PROSITE" id="PS50093"/>
    </source>
</evidence>
<dbReference type="Pfam" id="PF18911">
    <property type="entry name" value="PKD_4"/>
    <property type="match status" value="3"/>
</dbReference>
<dbReference type="InterPro" id="IPR022409">
    <property type="entry name" value="PKD/Chitinase_dom"/>
</dbReference>
<dbReference type="PROSITE" id="PS50093">
    <property type="entry name" value="PKD"/>
    <property type="match status" value="2"/>
</dbReference>